<dbReference type="EMBL" id="BDGG01000004">
    <property type="protein sequence ID" value="GAU97516.1"/>
    <property type="molecule type" value="Genomic_DNA"/>
</dbReference>
<dbReference type="OrthoDB" id="6021306at2759"/>
<evidence type="ECO:0000256" key="6">
    <source>
        <dbReference type="ARBA" id="ARBA00023136"/>
    </source>
</evidence>
<dbReference type="Pfam" id="PF10240">
    <property type="entry name" value="DUF2464"/>
    <property type="match status" value="1"/>
</dbReference>
<feature type="domain" description="MABP" evidence="10">
    <location>
        <begin position="7"/>
        <end position="154"/>
    </location>
</feature>
<dbReference type="InterPro" id="IPR018798">
    <property type="entry name" value="MVB12A/B"/>
</dbReference>
<reference evidence="11 12" key="1">
    <citation type="journal article" date="2016" name="Nat. Commun.">
        <title>Extremotolerant tardigrade genome and improved radiotolerance of human cultured cells by tardigrade-unique protein.</title>
        <authorList>
            <person name="Hashimoto T."/>
            <person name="Horikawa D.D."/>
            <person name="Saito Y."/>
            <person name="Kuwahara H."/>
            <person name="Kozuka-Hata H."/>
            <person name="Shin-I T."/>
            <person name="Minakuchi Y."/>
            <person name="Ohishi K."/>
            <person name="Motoyama A."/>
            <person name="Aizu T."/>
            <person name="Enomoto A."/>
            <person name="Kondo K."/>
            <person name="Tanaka S."/>
            <person name="Hara Y."/>
            <person name="Koshikawa S."/>
            <person name="Sagara H."/>
            <person name="Miura T."/>
            <person name="Yokobori S."/>
            <person name="Miyagawa K."/>
            <person name="Suzuki Y."/>
            <person name="Kubo T."/>
            <person name="Oyama M."/>
            <person name="Kohara Y."/>
            <person name="Fujiyama A."/>
            <person name="Arakawa K."/>
            <person name="Katayama T."/>
            <person name="Toyoda A."/>
            <person name="Kunieda T."/>
        </authorList>
    </citation>
    <scope>NUCLEOTIDE SEQUENCE [LARGE SCALE GENOMIC DNA]</scope>
    <source>
        <strain evidence="11 12">YOKOZUNA-1</strain>
    </source>
</reference>
<gene>
    <name evidence="11" type="primary">RvY_08798-1</name>
    <name evidence="11" type="synonym">RvY_08798.1</name>
    <name evidence="11" type="ORF">RvY_08798</name>
</gene>
<evidence type="ECO:0000256" key="2">
    <source>
        <dbReference type="ARBA" id="ARBA00010432"/>
    </source>
</evidence>
<evidence type="ECO:0000256" key="7">
    <source>
        <dbReference type="ARBA" id="ARBA00053101"/>
    </source>
</evidence>
<comment type="subcellular location">
    <subcellularLocation>
        <location evidence="1">Late endosome membrane</location>
        <topology evidence="1">Peripheral membrane protein</topology>
    </subcellularLocation>
</comment>
<keyword evidence="5" id="KW-0653">Protein transport</keyword>
<organism evidence="11 12">
    <name type="scientific">Ramazzottius varieornatus</name>
    <name type="common">Water bear</name>
    <name type="synonym">Tardigrade</name>
    <dbReference type="NCBI Taxonomy" id="947166"/>
    <lineage>
        <taxon>Eukaryota</taxon>
        <taxon>Metazoa</taxon>
        <taxon>Ecdysozoa</taxon>
        <taxon>Tardigrada</taxon>
        <taxon>Eutardigrada</taxon>
        <taxon>Parachela</taxon>
        <taxon>Hypsibioidea</taxon>
        <taxon>Ramazzottiidae</taxon>
        <taxon>Ramazzottius</taxon>
    </lineage>
</organism>
<keyword evidence="12" id="KW-1185">Reference proteome</keyword>
<feature type="region of interest" description="Disordered" evidence="8">
    <location>
        <begin position="186"/>
        <end position="219"/>
    </location>
</feature>
<dbReference type="GO" id="GO:0046755">
    <property type="term" value="P:viral budding"/>
    <property type="evidence" value="ECO:0007669"/>
    <property type="project" value="TreeGrafter"/>
</dbReference>
<sequence>MEDLQKFDPITGLCIVAKKLQCPIGYRCLDKSYDQSADADLWKDSIFGTKNERYMCLTRFYPLENGRLNNVLQNIVLLNEKDPVPAGCSVVDLTEDTKEKALRKKQLVVRMVPRFSVTEAICDLIILSRKRTPPEGYTFFGDVGGLLLCFLRGPIPPDSTKSPSPSIGSAYILQQHDVRGTDRLRRRSILDSFDTPTDRPSAAEEKKTINAQAPQRSSMITQTGASLARQASRAMKIREIELPGGSAAMDRGVEDVPFRVNLSPGSQDRRRDHSAVPLIPYRTWEEMQHELDYDFELEKKYLESR</sequence>
<evidence type="ECO:0000259" key="9">
    <source>
        <dbReference type="PROSITE" id="PS51497"/>
    </source>
</evidence>
<dbReference type="STRING" id="947166.A0A1D1V765"/>
<dbReference type="Gene3D" id="2.100.10.50">
    <property type="match status" value="1"/>
</dbReference>
<proteinExistence type="inferred from homology"/>
<dbReference type="GO" id="GO:0042058">
    <property type="term" value="P:regulation of epidermal growth factor receptor signaling pathway"/>
    <property type="evidence" value="ECO:0007669"/>
    <property type="project" value="TreeGrafter"/>
</dbReference>
<accession>A0A1D1V765</accession>
<dbReference type="Proteomes" id="UP000186922">
    <property type="component" value="Unassembled WGS sequence"/>
</dbReference>
<dbReference type="PANTHER" id="PTHR31547">
    <property type="entry name" value="MULTIVESICULAR BODY SUBUNIT 12B"/>
    <property type="match status" value="1"/>
</dbReference>
<keyword evidence="4" id="KW-0967">Endosome</keyword>
<evidence type="ECO:0000313" key="11">
    <source>
        <dbReference type="EMBL" id="GAU97516.1"/>
    </source>
</evidence>
<dbReference type="GO" id="GO:0015031">
    <property type="term" value="P:protein transport"/>
    <property type="evidence" value="ECO:0007669"/>
    <property type="project" value="UniProtKB-KW"/>
</dbReference>
<feature type="domain" description="UMA" evidence="9">
    <location>
        <begin position="253"/>
        <end position="302"/>
    </location>
</feature>
<feature type="compositionally biased region" description="Polar residues" evidence="8">
    <location>
        <begin position="209"/>
        <end position="219"/>
    </location>
</feature>
<evidence type="ECO:0000256" key="3">
    <source>
        <dbReference type="ARBA" id="ARBA00022448"/>
    </source>
</evidence>
<comment type="similarity">
    <text evidence="2">Belongs to the MVB12 family.</text>
</comment>
<evidence type="ECO:0008006" key="13">
    <source>
        <dbReference type="Google" id="ProtNLM"/>
    </source>
</evidence>
<dbReference type="InterPro" id="IPR040297">
    <property type="entry name" value="MVB12B"/>
</dbReference>
<dbReference type="FunFam" id="2.100.10.50:FF:000002">
    <property type="entry name" value="Multivesicular body subunit 12B"/>
    <property type="match status" value="1"/>
</dbReference>
<dbReference type="InterPro" id="IPR023341">
    <property type="entry name" value="MABP"/>
</dbReference>
<dbReference type="AlphaFoldDB" id="A0A1D1V765"/>
<evidence type="ECO:0000256" key="1">
    <source>
        <dbReference type="ARBA" id="ARBA00004633"/>
    </source>
</evidence>
<dbReference type="GO" id="GO:0000813">
    <property type="term" value="C:ESCRT I complex"/>
    <property type="evidence" value="ECO:0007669"/>
    <property type="project" value="InterPro"/>
</dbReference>
<name>A0A1D1V765_RAMVA</name>
<dbReference type="GO" id="GO:0031902">
    <property type="term" value="C:late endosome membrane"/>
    <property type="evidence" value="ECO:0007669"/>
    <property type="project" value="UniProtKB-SubCell"/>
</dbReference>
<dbReference type="PANTHER" id="PTHR31547:SF1">
    <property type="entry name" value="MULTIVESICULAR BODY SUBUNIT 12B"/>
    <property type="match status" value="1"/>
</dbReference>
<comment type="function">
    <text evidence="7">Component of the ESCRT-I complex, a regulator of vesicular trafficking process. Required for the sorting of endocytic ubiquitinated cargos into multivesicular bodies.</text>
</comment>
<dbReference type="PROSITE" id="PS51498">
    <property type="entry name" value="MABP"/>
    <property type="match status" value="1"/>
</dbReference>
<evidence type="ECO:0000256" key="4">
    <source>
        <dbReference type="ARBA" id="ARBA00022753"/>
    </source>
</evidence>
<keyword evidence="6" id="KW-0472">Membrane</keyword>
<keyword evidence="3" id="KW-0813">Transport</keyword>
<comment type="caution">
    <text evidence="11">The sequence shown here is derived from an EMBL/GenBank/DDBJ whole genome shotgun (WGS) entry which is preliminary data.</text>
</comment>
<evidence type="ECO:0000259" key="10">
    <source>
        <dbReference type="PROSITE" id="PS51498"/>
    </source>
</evidence>
<dbReference type="PROSITE" id="PS51497">
    <property type="entry name" value="UMA"/>
    <property type="match status" value="1"/>
</dbReference>
<dbReference type="InterPro" id="IPR023340">
    <property type="entry name" value="UMA"/>
</dbReference>
<protein>
    <recommendedName>
        <fullName evidence="13">MABP domain-containing protein</fullName>
    </recommendedName>
</protein>
<evidence type="ECO:0000256" key="8">
    <source>
        <dbReference type="SAM" id="MobiDB-lite"/>
    </source>
</evidence>
<evidence type="ECO:0000313" key="12">
    <source>
        <dbReference type="Proteomes" id="UP000186922"/>
    </source>
</evidence>
<dbReference type="GO" id="GO:0019075">
    <property type="term" value="P:virus maturation"/>
    <property type="evidence" value="ECO:0007669"/>
    <property type="project" value="TreeGrafter"/>
</dbReference>
<evidence type="ECO:0000256" key="5">
    <source>
        <dbReference type="ARBA" id="ARBA00022927"/>
    </source>
</evidence>